<name>A0A068UR64_COFCA</name>
<dbReference type="OrthoDB" id="2436667at2759"/>
<dbReference type="Proteomes" id="UP000295252">
    <property type="component" value="Chromosome II"/>
</dbReference>
<dbReference type="InterPro" id="IPR005568">
    <property type="entry name" value="Ribosomal_uL6_N"/>
</dbReference>
<dbReference type="InterPro" id="IPR041997">
    <property type="entry name" value="Ribosomal_eL6_KOW"/>
</dbReference>
<protein>
    <recommendedName>
        <fullName evidence="4">60S ribosomal protein L6</fullName>
    </recommendedName>
</protein>
<dbReference type="OMA" id="KWYNADD"/>
<organism evidence="7 8">
    <name type="scientific">Coffea canephora</name>
    <name type="common">Robusta coffee</name>
    <dbReference type="NCBI Taxonomy" id="49390"/>
    <lineage>
        <taxon>Eukaryota</taxon>
        <taxon>Viridiplantae</taxon>
        <taxon>Streptophyta</taxon>
        <taxon>Embryophyta</taxon>
        <taxon>Tracheophyta</taxon>
        <taxon>Spermatophyta</taxon>
        <taxon>Magnoliopsida</taxon>
        <taxon>eudicotyledons</taxon>
        <taxon>Gunneridae</taxon>
        <taxon>Pentapetalae</taxon>
        <taxon>asterids</taxon>
        <taxon>lamiids</taxon>
        <taxon>Gentianales</taxon>
        <taxon>Rubiaceae</taxon>
        <taxon>Ixoroideae</taxon>
        <taxon>Gardenieae complex</taxon>
        <taxon>Bertiereae - Coffeeae clade</taxon>
        <taxon>Coffeeae</taxon>
        <taxon>Coffea</taxon>
    </lineage>
</organism>
<keyword evidence="3 4" id="KW-0687">Ribonucleoprotein</keyword>
<comment type="similarity">
    <text evidence="1 4">Belongs to the eukaryotic ribosomal protein eL6 family.</text>
</comment>
<dbReference type="Pfam" id="PF01159">
    <property type="entry name" value="Ribosomal_L6e"/>
    <property type="match status" value="1"/>
</dbReference>
<dbReference type="InterPro" id="IPR000915">
    <property type="entry name" value="60S_ribosomal_eL6"/>
</dbReference>
<dbReference type="GO" id="GO:0000027">
    <property type="term" value="P:ribosomal large subunit assembly"/>
    <property type="evidence" value="ECO:0007669"/>
    <property type="project" value="TreeGrafter"/>
</dbReference>
<proteinExistence type="inferred from homology"/>
<dbReference type="AlphaFoldDB" id="A0A068UR64"/>
<dbReference type="FunCoup" id="A0A068UR64">
    <property type="interactions" value="3143"/>
</dbReference>
<dbReference type="CDD" id="cd13156">
    <property type="entry name" value="KOW_RPL6"/>
    <property type="match status" value="1"/>
</dbReference>
<dbReference type="EMBL" id="HG739130">
    <property type="protein sequence ID" value="CDP10719.1"/>
    <property type="molecule type" value="Genomic_DNA"/>
</dbReference>
<feature type="region of interest" description="Disordered" evidence="5">
    <location>
        <begin position="1"/>
        <end position="20"/>
    </location>
</feature>
<dbReference type="GO" id="GO:0003723">
    <property type="term" value="F:RNA binding"/>
    <property type="evidence" value="ECO:0007669"/>
    <property type="project" value="TreeGrafter"/>
</dbReference>
<evidence type="ECO:0000256" key="5">
    <source>
        <dbReference type="SAM" id="MobiDB-lite"/>
    </source>
</evidence>
<dbReference type="InParanoid" id="A0A068UR64"/>
<dbReference type="Gene3D" id="2.30.30.30">
    <property type="match status" value="1"/>
</dbReference>
<dbReference type="InterPro" id="IPR008991">
    <property type="entry name" value="Translation_prot_SH3-like_sf"/>
</dbReference>
<dbReference type="Gramene" id="CDP10719">
    <property type="protein sequence ID" value="CDP10719"/>
    <property type="gene ID" value="GSCOC_T00031520001"/>
</dbReference>
<dbReference type="GO" id="GO:0003735">
    <property type="term" value="F:structural constituent of ribosome"/>
    <property type="evidence" value="ECO:0007669"/>
    <property type="project" value="InterPro"/>
</dbReference>
<dbReference type="GO" id="GO:0002181">
    <property type="term" value="P:cytoplasmic translation"/>
    <property type="evidence" value="ECO:0007669"/>
    <property type="project" value="TreeGrafter"/>
</dbReference>
<dbReference type="InterPro" id="IPR049633">
    <property type="entry name" value="Ribosomal_eL6_CS"/>
</dbReference>
<dbReference type="PROSITE" id="PS01170">
    <property type="entry name" value="RIBOSOMAL_L6E"/>
    <property type="match status" value="1"/>
</dbReference>
<accession>A0A068UR64</accession>
<dbReference type="PhylomeDB" id="A0A068UR64"/>
<dbReference type="FunFam" id="2.30.30.30:FF:000014">
    <property type="entry name" value="60S ribosomal protein L6"/>
    <property type="match status" value="1"/>
</dbReference>
<keyword evidence="2 4" id="KW-0689">Ribosomal protein</keyword>
<evidence type="ECO:0000313" key="7">
    <source>
        <dbReference type="EMBL" id="CDP10719.1"/>
    </source>
</evidence>
<reference evidence="8" key="1">
    <citation type="journal article" date="2014" name="Science">
        <title>The coffee genome provides insight into the convergent evolution of caffeine biosynthesis.</title>
        <authorList>
            <person name="Denoeud F."/>
            <person name="Carretero-Paulet L."/>
            <person name="Dereeper A."/>
            <person name="Droc G."/>
            <person name="Guyot R."/>
            <person name="Pietrella M."/>
            <person name="Zheng C."/>
            <person name="Alberti A."/>
            <person name="Anthony F."/>
            <person name="Aprea G."/>
            <person name="Aury J.M."/>
            <person name="Bento P."/>
            <person name="Bernard M."/>
            <person name="Bocs S."/>
            <person name="Campa C."/>
            <person name="Cenci A."/>
            <person name="Combes M.C."/>
            <person name="Crouzillat D."/>
            <person name="Da Silva C."/>
            <person name="Daddiego L."/>
            <person name="De Bellis F."/>
            <person name="Dussert S."/>
            <person name="Garsmeur O."/>
            <person name="Gayraud T."/>
            <person name="Guignon V."/>
            <person name="Jahn K."/>
            <person name="Jamilloux V."/>
            <person name="Joet T."/>
            <person name="Labadie K."/>
            <person name="Lan T."/>
            <person name="Leclercq J."/>
            <person name="Lepelley M."/>
            <person name="Leroy T."/>
            <person name="Li L.T."/>
            <person name="Librado P."/>
            <person name="Lopez L."/>
            <person name="Munoz A."/>
            <person name="Noel B."/>
            <person name="Pallavicini A."/>
            <person name="Perrotta G."/>
            <person name="Poncet V."/>
            <person name="Pot D."/>
            <person name="Priyono X."/>
            <person name="Rigoreau M."/>
            <person name="Rouard M."/>
            <person name="Rozas J."/>
            <person name="Tranchant-Dubreuil C."/>
            <person name="VanBuren R."/>
            <person name="Zhang Q."/>
            <person name="Andrade A.C."/>
            <person name="Argout X."/>
            <person name="Bertrand B."/>
            <person name="de Kochko A."/>
            <person name="Graziosi G."/>
            <person name="Henry R.J."/>
            <person name="Jayarama X."/>
            <person name="Ming R."/>
            <person name="Nagai C."/>
            <person name="Rounsley S."/>
            <person name="Sankoff D."/>
            <person name="Giuliano G."/>
            <person name="Albert V.A."/>
            <person name="Wincker P."/>
            <person name="Lashermes P."/>
        </authorList>
    </citation>
    <scope>NUCLEOTIDE SEQUENCE [LARGE SCALE GENOMIC DNA]</scope>
    <source>
        <strain evidence="8">cv. DH200-94</strain>
    </source>
</reference>
<dbReference type="GO" id="GO:0022625">
    <property type="term" value="C:cytosolic large ribosomal subunit"/>
    <property type="evidence" value="ECO:0007669"/>
    <property type="project" value="TreeGrafter"/>
</dbReference>
<dbReference type="STRING" id="49390.A0A068UR64"/>
<evidence type="ECO:0000313" key="8">
    <source>
        <dbReference type="Proteomes" id="UP000295252"/>
    </source>
</evidence>
<dbReference type="PANTHER" id="PTHR10715">
    <property type="entry name" value="60S RIBOSOMAL PROTEIN L6"/>
    <property type="match status" value="1"/>
</dbReference>
<dbReference type="Pfam" id="PF03868">
    <property type="entry name" value="Ribosomal_L6e_N"/>
    <property type="match status" value="1"/>
</dbReference>
<gene>
    <name evidence="7" type="ORF">GSCOC_T00031520001</name>
</gene>
<evidence type="ECO:0000256" key="1">
    <source>
        <dbReference type="ARBA" id="ARBA00010592"/>
    </source>
</evidence>
<keyword evidence="8" id="KW-1185">Reference proteome</keyword>
<dbReference type="SUPFAM" id="SSF50104">
    <property type="entry name" value="Translation proteins SH3-like domain"/>
    <property type="match status" value="1"/>
</dbReference>
<evidence type="ECO:0000256" key="2">
    <source>
        <dbReference type="ARBA" id="ARBA00022980"/>
    </source>
</evidence>
<dbReference type="InterPro" id="IPR014722">
    <property type="entry name" value="Rib_uL2_dom2"/>
</dbReference>
<dbReference type="PANTHER" id="PTHR10715:SF0">
    <property type="entry name" value="LARGE RIBOSOMAL SUBUNIT PROTEIN EL6"/>
    <property type="match status" value="1"/>
</dbReference>
<evidence type="ECO:0000256" key="3">
    <source>
        <dbReference type="ARBA" id="ARBA00023274"/>
    </source>
</evidence>
<sequence>MAAKQKKVSRNPDLIRGVGKYSRSKMYHKRGLWAIKAKHGGAFPTHPKKAPEEVKPAVEKPAKFYPADDVKKPLANKRKPKPTKLRASITPGTVLIILAGRFKGKRVVFLKQLTSGLLLVTGPFKINGVPLRRVNQSYVIATSTKVDISGVSLDKFDDKYFAKQVEKKKKKGEGEFFEAEKEVKNVLPQDKKDDQKALDAQLIKAIEGVPDLKSYLGARFSLKSGDKPHELVF</sequence>
<evidence type="ECO:0000256" key="4">
    <source>
        <dbReference type="RuleBase" id="RU000662"/>
    </source>
</evidence>
<evidence type="ECO:0000259" key="6">
    <source>
        <dbReference type="Pfam" id="PF03868"/>
    </source>
</evidence>
<feature type="domain" description="Large ribosomal subunit protein uL6 N-terminal" evidence="6">
    <location>
        <begin position="4"/>
        <end position="61"/>
    </location>
</feature>